<dbReference type="InterPro" id="IPR012347">
    <property type="entry name" value="Ferritin-like"/>
</dbReference>
<keyword evidence="3" id="KW-1185">Reference proteome</keyword>
<reference evidence="3" key="1">
    <citation type="journal article" date="2019" name="Int. J. Syst. Evol. Microbiol.">
        <title>The Global Catalogue of Microorganisms (GCM) 10K type strain sequencing project: providing services to taxonomists for standard genome sequencing and annotation.</title>
        <authorList>
            <consortium name="The Broad Institute Genomics Platform"/>
            <consortium name="The Broad Institute Genome Sequencing Center for Infectious Disease"/>
            <person name="Wu L."/>
            <person name="Ma J."/>
        </authorList>
    </citation>
    <scope>NUCLEOTIDE SEQUENCE [LARGE SCALE GENOMIC DNA]</scope>
    <source>
        <strain evidence="3">JCM 14370</strain>
    </source>
</reference>
<dbReference type="EMBL" id="BMOD01000052">
    <property type="protein sequence ID" value="GGJ59519.1"/>
    <property type="molecule type" value="Genomic_DNA"/>
</dbReference>
<dbReference type="Gene3D" id="1.20.1260.10">
    <property type="match status" value="1"/>
</dbReference>
<name>A0ABQ2DJA9_9DEIO</name>
<dbReference type="Pfam" id="PF03713">
    <property type="entry name" value="DUF305"/>
    <property type="match status" value="1"/>
</dbReference>
<dbReference type="Proteomes" id="UP000632222">
    <property type="component" value="Unassembled WGS sequence"/>
</dbReference>
<evidence type="ECO:0000259" key="1">
    <source>
        <dbReference type="Pfam" id="PF03713"/>
    </source>
</evidence>
<dbReference type="RefSeq" id="WP_189009435.1">
    <property type="nucleotide sequence ID" value="NZ_BMOD01000052.1"/>
</dbReference>
<dbReference type="InterPro" id="IPR005183">
    <property type="entry name" value="DUF305_CopM-like"/>
</dbReference>
<proteinExistence type="predicted"/>
<organism evidence="2 3">
    <name type="scientific">Deinococcus roseus</name>
    <dbReference type="NCBI Taxonomy" id="392414"/>
    <lineage>
        <taxon>Bacteria</taxon>
        <taxon>Thermotogati</taxon>
        <taxon>Deinococcota</taxon>
        <taxon>Deinococci</taxon>
        <taxon>Deinococcales</taxon>
        <taxon>Deinococcaceae</taxon>
        <taxon>Deinococcus</taxon>
    </lineage>
</organism>
<feature type="domain" description="DUF305" evidence="1">
    <location>
        <begin position="17"/>
        <end position="93"/>
    </location>
</feature>
<evidence type="ECO:0000313" key="3">
    <source>
        <dbReference type="Proteomes" id="UP000632222"/>
    </source>
</evidence>
<comment type="caution">
    <text evidence="2">The sequence shown here is derived from an EMBL/GenBank/DDBJ whole genome shotgun (WGS) entry which is preliminary data.</text>
</comment>
<sequence length="102" mass="11755">MKHLIVTSMLFSVGFTQDTHMRMQNMNCMQMMQTPNMQMMNLTDKDHTQAFLIMMVAHHQGAIDTAEMEVKMGKDPTVKTWARQIIAAQQKEIVLRDSPKTV</sequence>
<evidence type="ECO:0000313" key="2">
    <source>
        <dbReference type="EMBL" id="GGJ59519.1"/>
    </source>
</evidence>
<accession>A0ABQ2DJA9</accession>
<gene>
    <name evidence="2" type="ORF">GCM10008938_52070</name>
</gene>
<protein>
    <recommendedName>
        <fullName evidence="1">DUF305 domain-containing protein</fullName>
    </recommendedName>
</protein>